<protein>
    <submittedName>
        <fullName evidence="1">Uncharacterized protein</fullName>
    </submittedName>
</protein>
<dbReference type="Proteomes" id="UP001066276">
    <property type="component" value="Chromosome 4_2"/>
</dbReference>
<evidence type="ECO:0000313" key="2">
    <source>
        <dbReference type="Proteomes" id="UP001066276"/>
    </source>
</evidence>
<dbReference type="EMBL" id="JANPWB010000008">
    <property type="protein sequence ID" value="KAJ1162555.1"/>
    <property type="molecule type" value="Genomic_DNA"/>
</dbReference>
<dbReference type="AlphaFoldDB" id="A0AAV7SEF7"/>
<name>A0AAV7SEF7_PLEWA</name>
<reference evidence="1" key="1">
    <citation type="journal article" date="2022" name="bioRxiv">
        <title>Sequencing and chromosome-scale assembly of the giantPleurodeles waltlgenome.</title>
        <authorList>
            <person name="Brown T."/>
            <person name="Elewa A."/>
            <person name="Iarovenko S."/>
            <person name="Subramanian E."/>
            <person name="Araus A.J."/>
            <person name="Petzold A."/>
            <person name="Susuki M."/>
            <person name="Suzuki K.-i.T."/>
            <person name="Hayashi T."/>
            <person name="Toyoda A."/>
            <person name="Oliveira C."/>
            <person name="Osipova E."/>
            <person name="Leigh N.D."/>
            <person name="Simon A."/>
            <person name="Yun M.H."/>
        </authorList>
    </citation>
    <scope>NUCLEOTIDE SEQUENCE</scope>
    <source>
        <strain evidence="1">20211129_DDA</strain>
        <tissue evidence="1">Liver</tissue>
    </source>
</reference>
<accession>A0AAV7SEF7</accession>
<sequence length="90" mass="9929">MEKTGERSLTDQGVQINEQSSPALSLADLMEAIKGTPTELTTKIDLVAIDVNLLRVDLRGVVDRVTTTETNVGELQQEMVTLRDIIFSQQ</sequence>
<proteinExistence type="predicted"/>
<gene>
    <name evidence="1" type="ORF">NDU88_003023</name>
</gene>
<keyword evidence="2" id="KW-1185">Reference proteome</keyword>
<evidence type="ECO:0000313" key="1">
    <source>
        <dbReference type="EMBL" id="KAJ1162555.1"/>
    </source>
</evidence>
<comment type="caution">
    <text evidence="1">The sequence shown here is derived from an EMBL/GenBank/DDBJ whole genome shotgun (WGS) entry which is preliminary data.</text>
</comment>
<organism evidence="1 2">
    <name type="scientific">Pleurodeles waltl</name>
    <name type="common">Iberian ribbed newt</name>
    <dbReference type="NCBI Taxonomy" id="8319"/>
    <lineage>
        <taxon>Eukaryota</taxon>
        <taxon>Metazoa</taxon>
        <taxon>Chordata</taxon>
        <taxon>Craniata</taxon>
        <taxon>Vertebrata</taxon>
        <taxon>Euteleostomi</taxon>
        <taxon>Amphibia</taxon>
        <taxon>Batrachia</taxon>
        <taxon>Caudata</taxon>
        <taxon>Salamandroidea</taxon>
        <taxon>Salamandridae</taxon>
        <taxon>Pleurodelinae</taxon>
        <taxon>Pleurodeles</taxon>
    </lineage>
</organism>